<keyword evidence="1" id="KW-1133">Transmembrane helix</keyword>
<keyword evidence="3" id="KW-1185">Reference proteome</keyword>
<feature type="transmembrane region" description="Helical" evidence="1">
    <location>
        <begin position="137"/>
        <end position="154"/>
    </location>
</feature>
<gene>
    <name evidence="2" type="ORF">NX784_25655</name>
</gene>
<protein>
    <recommendedName>
        <fullName evidence="4">DUF4199 domain-containing protein</fullName>
    </recommendedName>
</protein>
<feature type="transmembrane region" description="Helical" evidence="1">
    <location>
        <begin position="33"/>
        <end position="52"/>
    </location>
</feature>
<proteinExistence type="predicted"/>
<keyword evidence="1" id="KW-0812">Transmembrane</keyword>
<sequence length="159" mass="17561">MNRFLGFAALTGFVLAAVAHVFALAGVNVAEHVPFVWLLHVGIFGVFVPFVFSSRKILGKRPSLADMRALVPGPVFAVGVAVFIYAMVNFALFIAATQGGNPAIEAGQYVLKNHGRLIRELSFAEYEALRANELRGFSGHWLFLYFVPFAYFMFGKRPM</sequence>
<accession>A0ABT1ZYJ3</accession>
<dbReference type="RefSeq" id="WP_258819518.1">
    <property type="nucleotide sequence ID" value="NZ_JANUGW010000027.1"/>
</dbReference>
<feature type="transmembrane region" description="Helical" evidence="1">
    <location>
        <begin position="73"/>
        <end position="96"/>
    </location>
</feature>
<name>A0ABT1ZYJ3_9BURK</name>
<organism evidence="2 3">
    <name type="scientific">Massilia pinisoli</name>
    <dbReference type="NCBI Taxonomy" id="1772194"/>
    <lineage>
        <taxon>Bacteria</taxon>
        <taxon>Pseudomonadati</taxon>
        <taxon>Pseudomonadota</taxon>
        <taxon>Betaproteobacteria</taxon>
        <taxon>Burkholderiales</taxon>
        <taxon>Oxalobacteraceae</taxon>
        <taxon>Telluria group</taxon>
        <taxon>Massilia</taxon>
    </lineage>
</organism>
<evidence type="ECO:0000256" key="1">
    <source>
        <dbReference type="SAM" id="Phobius"/>
    </source>
</evidence>
<evidence type="ECO:0008006" key="4">
    <source>
        <dbReference type="Google" id="ProtNLM"/>
    </source>
</evidence>
<comment type="caution">
    <text evidence="2">The sequence shown here is derived from an EMBL/GenBank/DDBJ whole genome shotgun (WGS) entry which is preliminary data.</text>
</comment>
<dbReference type="EMBL" id="JANUGW010000027">
    <property type="protein sequence ID" value="MCS0584979.1"/>
    <property type="molecule type" value="Genomic_DNA"/>
</dbReference>
<evidence type="ECO:0000313" key="3">
    <source>
        <dbReference type="Proteomes" id="UP001204151"/>
    </source>
</evidence>
<keyword evidence="1" id="KW-0472">Membrane</keyword>
<evidence type="ECO:0000313" key="2">
    <source>
        <dbReference type="EMBL" id="MCS0584979.1"/>
    </source>
</evidence>
<dbReference type="Proteomes" id="UP001204151">
    <property type="component" value="Unassembled WGS sequence"/>
</dbReference>
<reference evidence="2 3" key="1">
    <citation type="submission" date="2022-08" db="EMBL/GenBank/DDBJ databases">
        <title>Reclassification of Massilia species as members of the genera Telluria, Duganella, Pseudoduganella, Mokoshia gen. nov. and Zemynaea gen. nov. using orthogonal and non-orthogonal genome-based approaches.</title>
        <authorList>
            <person name="Bowman J.P."/>
        </authorList>
    </citation>
    <scope>NUCLEOTIDE SEQUENCE [LARGE SCALE GENOMIC DNA]</scope>
    <source>
        <strain evidence="2 3">JCM 31316</strain>
    </source>
</reference>